<keyword evidence="2 5" id="KW-0808">Transferase</keyword>
<protein>
    <submittedName>
        <fullName evidence="5">Galactoside O-acetyltransferase</fullName>
    </submittedName>
</protein>
<dbReference type="InterPro" id="IPR018357">
    <property type="entry name" value="Hexapep_transf_CS"/>
</dbReference>
<dbReference type="PANTHER" id="PTHR23416:SF23">
    <property type="entry name" value="ACETYLTRANSFERASE C18B11.09C-RELATED"/>
    <property type="match status" value="1"/>
</dbReference>
<dbReference type="CDD" id="cd03357">
    <property type="entry name" value="LbH_MAT_GAT"/>
    <property type="match status" value="1"/>
</dbReference>
<keyword evidence="3" id="KW-0677">Repeat</keyword>
<dbReference type="GO" id="GO:0016407">
    <property type="term" value="F:acetyltransferase activity"/>
    <property type="evidence" value="ECO:0007669"/>
    <property type="project" value="InterPro"/>
</dbReference>
<dbReference type="Pfam" id="PF00132">
    <property type="entry name" value="Hexapep"/>
    <property type="match status" value="1"/>
</dbReference>
<dbReference type="InterPro" id="IPR051159">
    <property type="entry name" value="Hexapeptide_acetyltransf"/>
</dbReference>
<dbReference type="Proteomes" id="UP000185434">
    <property type="component" value="Chromosome"/>
</dbReference>
<comment type="similarity">
    <text evidence="1">Belongs to the transferase hexapeptide repeat family.</text>
</comment>
<accession>A0A1L7CQD1</accession>
<dbReference type="SUPFAM" id="SSF51161">
    <property type="entry name" value="Trimeric LpxA-like enzymes"/>
    <property type="match status" value="1"/>
</dbReference>
<keyword evidence="6" id="KW-1185">Reference proteome</keyword>
<gene>
    <name evidence="5" type="ORF">CFRA_00670</name>
</gene>
<dbReference type="GO" id="GO:0005829">
    <property type="term" value="C:cytosol"/>
    <property type="evidence" value="ECO:0007669"/>
    <property type="project" value="TreeGrafter"/>
</dbReference>
<dbReference type="KEGG" id="cfk:CFRA_00670"/>
<sequence>MSDFDAQAYSSMARMRSGAWYLTHGEDIAAEQHRTAELMREFNELANTDLARGREIIREVTRADHAETTLFAPARIEFGENVHLGRDVFINFGVTILSSAEVTVGDRTMIGPNCQLITPTHPTDDVAMRRGGWERAASVRLGSDVWLGAGVTVLPGVEIGDGTTVGAGSTVTRSLPANCIAVGTPARVIRECDPERRERVQLDEGSPVEPFA</sequence>
<dbReference type="RefSeq" id="WP_075663024.1">
    <property type="nucleotide sequence ID" value="NZ_CP009247.1"/>
</dbReference>
<dbReference type="EMBL" id="CP009247">
    <property type="protein sequence ID" value="APT88052.1"/>
    <property type="molecule type" value="Genomic_DNA"/>
</dbReference>
<evidence type="ECO:0000259" key="4">
    <source>
        <dbReference type="SMART" id="SM01266"/>
    </source>
</evidence>
<reference evidence="5 6" key="1">
    <citation type="submission" date="2014-08" db="EMBL/GenBank/DDBJ databases">
        <title>Complete genome sequence of Corynebacterium frankenforstense ST18(T) (=DSM 45800(T)), isolated from raw cow milk.</title>
        <authorList>
            <person name="Ruckert C."/>
            <person name="Albersmeier A."/>
            <person name="Winkler A."/>
            <person name="Lipski A."/>
            <person name="Kalinowski J."/>
        </authorList>
    </citation>
    <scope>NUCLEOTIDE SEQUENCE [LARGE SCALE GENOMIC DNA]</scope>
    <source>
        <strain evidence="5 6">ST18</strain>
    </source>
</reference>
<evidence type="ECO:0000313" key="6">
    <source>
        <dbReference type="Proteomes" id="UP000185434"/>
    </source>
</evidence>
<dbReference type="STRING" id="1437875.CFRA_00670"/>
<dbReference type="Pfam" id="PF12464">
    <property type="entry name" value="Mac"/>
    <property type="match status" value="1"/>
</dbReference>
<evidence type="ECO:0000256" key="1">
    <source>
        <dbReference type="ARBA" id="ARBA00007274"/>
    </source>
</evidence>
<dbReference type="PROSITE" id="PS00101">
    <property type="entry name" value="HEXAPEP_TRANSFERASES"/>
    <property type="match status" value="1"/>
</dbReference>
<feature type="domain" description="Maltose/galactoside acetyltransferase" evidence="4">
    <location>
        <begin position="12"/>
        <end position="62"/>
    </location>
</feature>
<dbReference type="AlphaFoldDB" id="A0A1L7CQD1"/>
<dbReference type="InterPro" id="IPR011004">
    <property type="entry name" value="Trimer_LpxA-like_sf"/>
</dbReference>
<dbReference type="Gene3D" id="2.160.10.10">
    <property type="entry name" value="Hexapeptide repeat proteins"/>
    <property type="match status" value="1"/>
</dbReference>
<dbReference type="GO" id="GO:0008374">
    <property type="term" value="F:O-acyltransferase activity"/>
    <property type="evidence" value="ECO:0007669"/>
    <property type="project" value="TreeGrafter"/>
</dbReference>
<evidence type="ECO:0000256" key="2">
    <source>
        <dbReference type="ARBA" id="ARBA00022679"/>
    </source>
</evidence>
<dbReference type="InterPro" id="IPR001451">
    <property type="entry name" value="Hexapep"/>
</dbReference>
<organism evidence="5 6">
    <name type="scientific">Corynebacterium frankenforstense DSM 45800</name>
    <dbReference type="NCBI Taxonomy" id="1437875"/>
    <lineage>
        <taxon>Bacteria</taxon>
        <taxon>Bacillati</taxon>
        <taxon>Actinomycetota</taxon>
        <taxon>Actinomycetes</taxon>
        <taxon>Mycobacteriales</taxon>
        <taxon>Corynebacteriaceae</taxon>
        <taxon>Corynebacterium</taxon>
    </lineage>
</organism>
<name>A0A1L7CQD1_9CORY</name>
<dbReference type="OrthoDB" id="2643438at2"/>
<dbReference type="SMART" id="SM01266">
    <property type="entry name" value="Mac"/>
    <property type="match status" value="1"/>
</dbReference>
<dbReference type="PANTHER" id="PTHR23416">
    <property type="entry name" value="SIALIC ACID SYNTHASE-RELATED"/>
    <property type="match status" value="1"/>
</dbReference>
<dbReference type="InterPro" id="IPR024688">
    <property type="entry name" value="Mac_dom"/>
</dbReference>
<evidence type="ECO:0000256" key="3">
    <source>
        <dbReference type="ARBA" id="ARBA00022737"/>
    </source>
</evidence>
<proteinExistence type="inferred from homology"/>
<evidence type="ECO:0000313" key="5">
    <source>
        <dbReference type="EMBL" id="APT88052.1"/>
    </source>
</evidence>